<dbReference type="Pfam" id="PF02127">
    <property type="entry name" value="Peptidase_M18"/>
    <property type="match status" value="1"/>
</dbReference>
<evidence type="ECO:0000256" key="5">
    <source>
        <dbReference type="ARBA" id="ARBA00022723"/>
    </source>
</evidence>
<keyword evidence="6 9" id="KW-0378">Hydrolase</keyword>
<sequence>MKRVCRVFVCSAPFSRPLHFGILNGMNTQNAKQLIDFIDASPSAFHAVHNAASLLEKHGFKRLKREDDFALEKGGAYYTEYNGSALVAWRMSRTGGIENGFRIIASHSDSPGFKIKPRPEIAVQNHYVKLNTEVYGGPILSTWFDRPLSAAGRVVLKNKNNGESILGCESVLFDFEKPVLTIPNLAIHMNREINEGFAINKQKDTLPLLGILNDACEADNFLLTLIAEKLGVPAERISDFDLYLYDTHKGCFAGAGGEFFSCGKIDNLGMLYPSVEALALAKPCDCIQVAVVFDNEEVGSASAQGAGSPFFHDTLNRIAAAVCKDNTYERMQRSLAKSFMISADQAHALHPNYPEKNDVTNFPLINKGPVIKSAASMSYTSDAVSSAVFKEVCRRANVPCQIFVNRSDIKGGSTIGPISSAHVHIRSVDIGNPILAMHSVRELGGTQDQKYISKAFAEFYTCS</sequence>
<evidence type="ECO:0000256" key="3">
    <source>
        <dbReference type="ARBA" id="ARBA00022438"/>
    </source>
</evidence>
<keyword evidence="5 9" id="KW-0479">Metal-binding</keyword>
<name>S3K2K2_TREMA</name>
<dbReference type="PATRIC" id="fig|1125699.3.peg.1484"/>
<keyword evidence="4 9" id="KW-0645">Protease</keyword>
<dbReference type="Gene3D" id="3.40.630.10">
    <property type="entry name" value="Zn peptidases"/>
    <property type="match status" value="1"/>
</dbReference>
<comment type="similarity">
    <text evidence="2 9">Belongs to the peptidase M18 family.</text>
</comment>
<keyword evidence="7 9" id="KW-0862">Zinc</keyword>
<dbReference type="InterPro" id="IPR023358">
    <property type="entry name" value="Peptidase_M18_dom2"/>
</dbReference>
<gene>
    <name evidence="11" type="ORF">HMPREF9194_01473</name>
</gene>
<evidence type="ECO:0000256" key="10">
    <source>
        <dbReference type="RuleBase" id="RU004387"/>
    </source>
</evidence>
<dbReference type="GO" id="GO:0004177">
    <property type="term" value="F:aminopeptidase activity"/>
    <property type="evidence" value="ECO:0007669"/>
    <property type="project" value="UniProtKB-KW"/>
</dbReference>
<dbReference type="Gene3D" id="2.30.250.10">
    <property type="entry name" value="Aminopeptidase i, Domain 2"/>
    <property type="match status" value="1"/>
</dbReference>
<dbReference type="PRINTS" id="PR00932">
    <property type="entry name" value="AMINO1PTASE"/>
</dbReference>
<keyword evidence="3 9" id="KW-0031">Aminopeptidase</keyword>
<dbReference type="NCBIfam" id="NF002759">
    <property type="entry name" value="PRK02813.1"/>
    <property type="match status" value="1"/>
</dbReference>
<dbReference type="EC" id="3.4.11.-" evidence="10"/>
<evidence type="ECO:0000256" key="1">
    <source>
        <dbReference type="ARBA" id="ARBA00001947"/>
    </source>
</evidence>
<dbReference type="EMBL" id="ATFF01000006">
    <property type="protein sequence ID" value="EPF31136.1"/>
    <property type="molecule type" value="Genomic_DNA"/>
</dbReference>
<dbReference type="InterPro" id="IPR001948">
    <property type="entry name" value="Peptidase_M18"/>
</dbReference>
<dbReference type="SUPFAM" id="SSF101821">
    <property type="entry name" value="Aminopeptidase/glucanase lid domain"/>
    <property type="match status" value="1"/>
</dbReference>
<evidence type="ECO:0000256" key="9">
    <source>
        <dbReference type="RuleBase" id="RU004386"/>
    </source>
</evidence>
<keyword evidence="12" id="KW-1185">Reference proteome</keyword>
<evidence type="ECO:0000313" key="11">
    <source>
        <dbReference type="EMBL" id="EPF31136.1"/>
    </source>
</evidence>
<evidence type="ECO:0000256" key="6">
    <source>
        <dbReference type="ARBA" id="ARBA00022801"/>
    </source>
</evidence>
<dbReference type="Proteomes" id="UP000014541">
    <property type="component" value="Unassembled WGS sequence"/>
</dbReference>
<dbReference type="eggNOG" id="COG1362">
    <property type="taxonomic scope" value="Bacteria"/>
</dbReference>
<accession>S3K2K2</accession>
<proteinExistence type="inferred from homology"/>
<dbReference type="AlphaFoldDB" id="S3K2K2"/>
<comment type="caution">
    <text evidence="11">The sequence shown here is derived from an EMBL/GenBank/DDBJ whole genome shotgun (WGS) entry which is preliminary data.</text>
</comment>
<evidence type="ECO:0000313" key="12">
    <source>
        <dbReference type="Proteomes" id="UP000014541"/>
    </source>
</evidence>
<dbReference type="SUPFAM" id="SSF53187">
    <property type="entry name" value="Zn-dependent exopeptidases"/>
    <property type="match status" value="1"/>
</dbReference>
<comment type="cofactor">
    <cofactor evidence="1 10">
        <name>Zn(2+)</name>
        <dbReference type="ChEBI" id="CHEBI:29105"/>
    </cofactor>
</comment>
<organism evidence="11 12">
    <name type="scientific">Treponema maltophilum ATCC 51939</name>
    <dbReference type="NCBI Taxonomy" id="1125699"/>
    <lineage>
        <taxon>Bacteria</taxon>
        <taxon>Pseudomonadati</taxon>
        <taxon>Spirochaetota</taxon>
        <taxon>Spirochaetia</taxon>
        <taxon>Spirochaetales</taxon>
        <taxon>Treponemataceae</taxon>
        <taxon>Treponema</taxon>
    </lineage>
</organism>
<dbReference type="PANTHER" id="PTHR28570:SF3">
    <property type="entry name" value="ASPARTYL AMINOPEPTIDASE"/>
    <property type="match status" value="1"/>
</dbReference>
<dbReference type="STRING" id="1125699.HMPREF9194_01473"/>
<dbReference type="GO" id="GO:0008237">
    <property type="term" value="F:metallopeptidase activity"/>
    <property type="evidence" value="ECO:0007669"/>
    <property type="project" value="UniProtKB-KW"/>
</dbReference>
<evidence type="ECO:0000256" key="8">
    <source>
        <dbReference type="ARBA" id="ARBA00023049"/>
    </source>
</evidence>
<dbReference type="GO" id="GO:0005737">
    <property type="term" value="C:cytoplasm"/>
    <property type="evidence" value="ECO:0007669"/>
    <property type="project" value="UniProtKB-ARBA"/>
</dbReference>
<keyword evidence="8 9" id="KW-0482">Metalloprotease</keyword>
<dbReference type="GO" id="GO:0008270">
    <property type="term" value="F:zinc ion binding"/>
    <property type="evidence" value="ECO:0007669"/>
    <property type="project" value="InterPro"/>
</dbReference>
<dbReference type="HOGENOM" id="CLU_019532_2_0_12"/>
<dbReference type="CDD" id="cd05658">
    <property type="entry name" value="M18_DAP"/>
    <property type="match status" value="1"/>
</dbReference>
<dbReference type="PANTHER" id="PTHR28570">
    <property type="entry name" value="ASPARTYL AMINOPEPTIDASE"/>
    <property type="match status" value="1"/>
</dbReference>
<protein>
    <recommendedName>
        <fullName evidence="10">M18 family aminopeptidase</fullName>
        <ecNumber evidence="10">3.4.11.-</ecNumber>
    </recommendedName>
</protein>
<dbReference type="GO" id="GO:0006508">
    <property type="term" value="P:proteolysis"/>
    <property type="evidence" value="ECO:0007669"/>
    <property type="project" value="UniProtKB-KW"/>
</dbReference>
<evidence type="ECO:0000256" key="7">
    <source>
        <dbReference type="ARBA" id="ARBA00022833"/>
    </source>
</evidence>
<reference evidence="11 12" key="1">
    <citation type="submission" date="2013-04" db="EMBL/GenBank/DDBJ databases">
        <title>The Genome Sequence of Treponema maltophilum ATCC 51939.</title>
        <authorList>
            <consortium name="The Broad Institute Genomics Platform"/>
            <person name="Earl A."/>
            <person name="Ward D."/>
            <person name="Feldgarden M."/>
            <person name="Gevers D."/>
            <person name="Leonetti C."/>
            <person name="Blanton J.M."/>
            <person name="Dewhirst F.E."/>
            <person name="Izard J."/>
            <person name="Walker B."/>
            <person name="Young S."/>
            <person name="Zeng Q."/>
            <person name="Gargeya S."/>
            <person name="Fitzgerald M."/>
            <person name="Haas B."/>
            <person name="Abouelleil A."/>
            <person name="Allen A.W."/>
            <person name="Alvarado L."/>
            <person name="Arachchi H.M."/>
            <person name="Berlin A.M."/>
            <person name="Chapman S.B."/>
            <person name="Gainer-Dewar J."/>
            <person name="Goldberg J."/>
            <person name="Griggs A."/>
            <person name="Gujja S."/>
            <person name="Hansen M."/>
            <person name="Howarth C."/>
            <person name="Imamovic A."/>
            <person name="Ireland A."/>
            <person name="Larimer J."/>
            <person name="McCowan C."/>
            <person name="Murphy C."/>
            <person name="Pearson M."/>
            <person name="Poon T.W."/>
            <person name="Priest M."/>
            <person name="Roberts A."/>
            <person name="Saif S."/>
            <person name="Shea T."/>
            <person name="Sisk P."/>
            <person name="Sykes S."/>
            <person name="Wortman J."/>
            <person name="Nusbaum C."/>
            <person name="Birren B."/>
        </authorList>
    </citation>
    <scope>NUCLEOTIDE SEQUENCE [LARGE SCALE GENOMIC DNA]</scope>
    <source>
        <strain evidence="11 12">ATCC 51939</strain>
    </source>
</reference>
<evidence type="ECO:0000256" key="2">
    <source>
        <dbReference type="ARBA" id="ARBA00008290"/>
    </source>
</evidence>
<evidence type="ECO:0000256" key="4">
    <source>
        <dbReference type="ARBA" id="ARBA00022670"/>
    </source>
</evidence>